<evidence type="ECO:0000313" key="1">
    <source>
        <dbReference type="EMBL" id="EKO23659.1"/>
    </source>
</evidence>
<evidence type="ECO:0000313" key="2">
    <source>
        <dbReference type="Proteomes" id="UP000006324"/>
    </source>
</evidence>
<name>A0A0F6H610_LEPIR</name>
<feature type="non-terminal residue" evidence="1">
    <location>
        <position position="31"/>
    </location>
</feature>
<comment type="caution">
    <text evidence="1">The sequence shown here is derived from an EMBL/GenBank/DDBJ whole genome shotgun (WGS) entry which is preliminary data.</text>
</comment>
<sequence length="31" mass="3825">MRLVLDSETTEEEIERIQKQWRAEMEFKKGN</sequence>
<dbReference type="Proteomes" id="UP000006324">
    <property type="component" value="Unassembled WGS sequence"/>
</dbReference>
<reference evidence="1 2" key="1">
    <citation type="submission" date="2012-09" db="EMBL/GenBank/DDBJ databases">
        <authorList>
            <person name="Harkins D.M."/>
            <person name="Durkin A.S."/>
            <person name="Brinkac L.M."/>
            <person name="Selengut J.D."/>
            <person name="Sanka R."/>
            <person name="DePew J."/>
            <person name="Purushe J."/>
            <person name="Chanthongthip A."/>
            <person name="Lattana O."/>
            <person name="Phetsouvanh R."/>
            <person name="Newton P.N."/>
            <person name="Vinetz J.M."/>
            <person name="Sutton G.G."/>
            <person name="Nelson W.C."/>
            <person name="Fouts D.E."/>
        </authorList>
    </citation>
    <scope>NUCLEOTIDE SEQUENCE [LARGE SCALE GENOMIC DNA]</scope>
    <source>
        <strain evidence="1 2">UI 12621</strain>
    </source>
</reference>
<dbReference type="AlphaFoldDB" id="A0A0F6H610"/>
<protein>
    <submittedName>
        <fullName evidence="1">Uncharacterized protein</fullName>
    </submittedName>
</protein>
<organism evidence="1 2">
    <name type="scientific">Leptospira interrogans str. UI 12621</name>
    <dbReference type="NCBI Taxonomy" id="1049937"/>
    <lineage>
        <taxon>Bacteria</taxon>
        <taxon>Pseudomonadati</taxon>
        <taxon>Spirochaetota</taxon>
        <taxon>Spirochaetia</taxon>
        <taxon>Leptospirales</taxon>
        <taxon>Leptospiraceae</taxon>
        <taxon>Leptospira</taxon>
    </lineage>
</organism>
<proteinExistence type="predicted"/>
<dbReference type="EMBL" id="AHNQ02000039">
    <property type="protein sequence ID" value="EKO23659.1"/>
    <property type="molecule type" value="Genomic_DNA"/>
</dbReference>
<accession>A0A0F6H610</accession>
<gene>
    <name evidence="1" type="ORF">LEP1GSC104_3914</name>
</gene>